<keyword evidence="2" id="KW-1185">Reference proteome</keyword>
<name>A0ABP0ZBK4_9ROSI</name>
<gene>
    <name evidence="1" type="ORF">CITCOLO1_LOCUS22637</name>
</gene>
<evidence type="ECO:0000313" key="2">
    <source>
        <dbReference type="Proteomes" id="UP001642487"/>
    </source>
</evidence>
<dbReference type="EMBL" id="OZ021743">
    <property type="protein sequence ID" value="CAK9330152.1"/>
    <property type="molecule type" value="Genomic_DNA"/>
</dbReference>
<protein>
    <recommendedName>
        <fullName evidence="3">F-box domain-containing protein</fullName>
    </recommendedName>
</protein>
<reference evidence="1 2" key="1">
    <citation type="submission" date="2024-03" db="EMBL/GenBank/DDBJ databases">
        <authorList>
            <person name="Gkanogiannis A."/>
            <person name="Becerra Lopez-Lavalle L."/>
        </authorList>
    </citation>
    <scope>NUCLEOTIDE SEQUENCE [LARGE SCALE GENOMIC DNA]</scope>
</reference>
<accession>A0ABP0ZBK4</accession>
<proteinExistence type="predicted"/>
<dbReference type="Proteomes" id="UP001642487">
    <property type="component" value="Chromosome 9"/>
</dbReference>
<evidence type="ECO:0000313" key="1">
    <source>
        <dbReference type="EMBL" id="CAK9330152.1"/>
    </source>
</evidence>
<evidence type="ECO:0008006" key="3">
    <source>
        <dbReference type="Google" id="ProtNLM"/>
    </source>
</evidence>
<sequence length="111" mass="12639">MEELEIRTMDWGTGLPPLIGKAIFAELVISNFPVCRLVSKLWNQIVLNRASSSTLQFLTNDFLLCTSDRVPNCQFTGLRNPNMHCINLETTKHLDVAFDLELVPYLNQQSK</sequence>
<organism evidence="1 2">
    <name type="scientific">Citrullus colocynthis</name>
    <name type="common">colocynth</name>
    <dbReference type="NCBI Taxonomy" id="252529"/>
    <lineage>
        <taxon>Eukaryota</taxon>
        <taxon>Viridiplantae</taxon>
        <taxon>Streptophyta</taxon>
        <taxon>Embryophyta</taxon>
        <taxon>Tracheophyta</taxon>
        <taxon>Spermatophyta</taxon>
        <taxon>Magnoliopsida</taxon>
        <taxon>eudicotyledons</taxon>
        <taxon>Gunneridae</taxon>
        <taxon>Pentapetalae</taxon>
        <taxon>rosids</taxon>
        <taxon>fabids</taxon>
        <taxon>Cucurbitales</taxon>
        <taxon>Cucurbitaceae</taxon>
        <taxon>Benincaseae</taxon>
        <taxon>Citrullus</taxon>
    </lineage>
</organism>